<evidence type="ECO:0000313" key="5">
    <source>
        <dbReference type="Proteomes" id="UP000441754"/>
    </source>
</evidence>
<dbReference type="Gene3D" id="3.40.50.300">
    <property type="entry name" value="P-loop containing nucleotide triphosphate hydrolases"/>
    <property type="match status" value="1"/>
</dbReference>
<dbReference type="Pfam" id="PF20703">
    <property type="entry name" value="nSTAND1"/>
    <property type="match status" value="1"/>
</dbReference>
<dbReference type="OrthoDB" id="1090410at2"/>
<feature type="domain" description="Novel STAND NTPase 1" evidence="3">
    <location>
        <begin position="4"/>
        <end position="375"/>
    </location>
</feature>
<organism evidence="4 5">
    <name type="scientific">Larkinella terrae</name>
    <dbReference type="NCBI Taxonomy" id="2025311"/>
    <lineage>
        <taxon>Bacteria</taxon>
        <taxon>Pseudomonadati</taxon>
        <taxon>Bacteroidota</taxon>
        <taxon>Cytophagia</taxon>
        <taxon>Cytophagales</taxon>
        <taxon>Spirosomataceae</taxon>
        <taxon>Larkinella</taxon>
    </lineage>
</organism>
<keyword evidence="2" id="KW-1133">Transmembrane helix</keyword>
<keyword evidence="5" id="KW-1185">Reference proteome</keyword>
<feature type="coiled-coil region" evidence="1">
    <location>
        <begin position="442"/>
        <end position="476"/>
    </location>
</feature>
<dbReference type="EMBL" id="WJXZ01000014">
    <property type="protein sequence ID" value="MRS65337.1"/>
    <property type="molecule type" value="Genomic_DNA"/>
</dbReference>
<protein>
    <recommendedName>
        <fullName evidence="3">Novel STAND NTPase 1 domain-containing protein</fullName>
    </recommendedName>
</protein>
<comment type="caution">
    <text evidence="4">The sequence shown here is derived from an EMBL/GenBank/DDBJ whole genome shotgun (WGS) entry which is preliminary data.</text>
</comment>
<dbReference type="RefSeq" id="WP_154178619.1">
    <property type="nucleotide sequence ID" value="NZ_WJXZ01000014.1"/>
</dbReference>
<proteinExistence type="predicted"/>
<dbReference type="SUPFAM" id="SSF52540">
    <property type="entry name" value="P-loop containing nucleoside triphosphate hydrolases"/>
    <property type="match status" value="1"/>
</dbReference>
<feature type="coiled-coil region" evidence="1">
    <location>
        <begin position="526"/>
        <end position="566"/>
    </location>
</feature>
<keyword evidence="2" id="KW-0812">Transmembrane</keyword>
<reference evidence="4 5" key="1">
    <citation type="journal article" date="2018" name="Antonie Van Leeuwenhoek">
        <title>Larkinella terrae sp. nov., isolated from soil on Jeju Island, South Korea.</title>
        <authorList>
            <person name="Ten L.N."/>
            <person name="Jeon J."/>
            <person name="Park S.J."/>
            <person name="Park S."/>
            <person name="Lee S.Y."/>
            <person name="Kim M.K."/>
            <person name="Jung H.Y."/>
        </authorList>
    </citation>
    <scope>NUCLEOTIDE SEQUENCE [LARGE SCALE GENOMIC DNA]</scope>
    <source>
        <strain evidence="4 5">KCTC 52001</strain>
    </source>
</reference>
<evidence type="ECO:0000313" key="4">
    <source>
        <dbReference type="EMBL" id="MRS65337.1"/>
    </source>
</evidence>
<sequence length="572" mass="66142">MKSPFKFLDAYTLADKDVFFGRTKETKTLYQYIHATSLVLFYGLSGTGKTSLVQCGLSERFDGPDWYPFFIRRGHDINQSVRDALKATLFTPPASDDLPTLVNTVFRYYFRPIYLIFDQFEELFTLKSSETEADELDDTTKKEQEKFFESLHALLADGDAPCKIILIMREEFIGQLYEYERIVPALFDFRLRVEPMNFRTVREVVDKTFNKFNITCESPAITDSIASSLLKGQATSQLAYLQVYMDRLWREAYEQQYGQLESTDLHPPVRITQATLSHTGDIGSVLQRYLYDQETAIQTSLQLPDEIIMQVLDYFVTTEGTKQPVAFQQDNELLLPKIDLKSIPTETVSACLLELEKARLIRRDDRFLELAHDSLAGIIDQKRTAEQRLLNNLIQSFKVNFEIYEKKGGFLNEQQVALYDQFREKLSLDDDDPMRHYIEASREENSREAETLRTTAENLRTTAETLQTSNRNLTRSLMAVISVIVIAVGLSIWSFILYQKSEKSLTQFKEERTKLLLLDAETFSASEDFQEALDNAREALKMNEENPAIQQKVREFEENLTKLNKKKNRTGL</sequence>
<dbReference type="InterPro" id="IPR049052">
    <property type="entry name" value="nSTAND1"/>
</dbReference>
<dbReference type="InterPro" id="IPR027417">
    <property type="entry name" value="P-loop_NTPase"/>
</dbReference>
<evidence type="ECO:0000256" key="2">
    <source>
        <dbReference type="SAM" id="Phobius"/>
    </source>
</evidence>
<keyword evidence="2" id="KW-0472">Membrane</keyword>
<evidence type="ECO:0000256" key="1">
    <source>
        <dbReference type="SAM" id="Coils"/>
    </source>
</evidence>
<dbReference type="AlphaFoldDB" id="A0A7K0EU43"/>
<feature type="transmembrane region" description="Helical" evidence="2">
    <location>
        <begin position="477"/>
        <end position="498"/>
    </location>
</feature>
<keyword evidence="1" id="KW-0175">Coiled coil</keyword>
<accession>A0A7K0EU43</accession>
<name>A0A7K0EU43_9BACT</name>
<gene>
    <name evidence="4" type="ORF">GJJ30_28840</name>
</gene>
<dbReference type="Proteomes" id="UP000441754">
    <property type="component" value="Unassembled WGS sequence"/>
</dbReference>
<evidence type="ECO:0000259" key="3">
    <source>
        <dbReference type="Pfam" id="PF20703"/>
    </source>
</evidence>